<organism evidence="3 4">
    <name type="scientific">Nonomuraea angiospora</name>
    <dbReference type="NCBI Taxonomy" id="46172"/>
    <lineage>
        <taxon>Bacteria</taxon>
        <taxon>Bacillati</taxon>
        <taxon>Actinomycetota</taxon>
        <taxon>Actinomycetes</taxon>
        <taxon>Streptosporangiales</taxon>
        <taxon>Streptosporangiaceae</taxon>
        <taxon>Nonomuraea</taxon>
    </lineage>
</organism>
<dbReference type="RefSeq" id="WP_192787078.1">
    <property type="nucleotide sequence ID" value="NZ_JADBEK010000001.1"/>
</dbReference>
<dbReference type="GO" id="GO:0032259">
    <property type="term" value="P:methylation"/>
    <property type="evidence" value="ECO:0007669"/>
    <property type="project" value="UniProtKB-KW"/>
</dbReference>
<keyword evidence="4" id="KW-1185">Reference proteome</keyword>
<comment type="caution">
    <text evidence="3">The sequence shown here is derived from an EMBL/GenBank/DDBJ whole genome shotgun (WGS) entry which is preliminary data.</text>
</comment>
<evidence type="ECO:0000313" key="4">
    <source>
        <dbReference type="Proteomes" id="UP000633509"/>
    </source>
</evidence>
<dbReference type="PANTHER" id="PTHR42912:SF93">
    <property type="entry name" value="N6-ADENOSINE-METHYLTRANSFERASE TMT1A"/>
    <property type="match status" value="1"/>
</dbReference>
<accession>A0ABR9M215</accession>
<dbReference type="InterPro" id="IPR029063">
    <property type="entry name" value="SAM-dependent_MTases_sf"/>
</dbReference>
<protein>
    <submittedName>
        <fullName evidence="3">SAM-dependent methyltransferase</fullName>
    </submittedName>
</protein>
<name>A0ABR9M215_9ACTN</name>
<dbReference type="InterPro" id="IPR041698">
    <property type="entry name" value="Methyltransf_25"/>
</dbReference>
<keyword evidence="3" id="KW-0489">Methyltransferase</keyword>
<dbReference type="PANTHER" id="PTHR42912">
    <property type="entry name" value="METHYLTRANSFERASE"/>
    <property type="match status" value="1"/>
</dbReference>
<evidence type="ECO:0000259" key="2">
    <source>
        <dbReference type="Pfam" id="PF13649"/>
    </source>
</evidence>
<reference evidence="3 4" key="1">
    <citation type="submission" date="2020-10" db="EMBL/GenBank/DDBJ databases">
        <title>Sequencing the genomes of 1000 actinobacteria strains.</title>
        <authorList>
            <person name="Klenk H.-P."/>
        </authorList>
    </citation>
    <scope>NUCLEOTIDE SEQUENCE [LARGE SCALE GENOMIC DNA]</scope>
    <source>
        <strain evidence="3 4">DSM 43173</strain>
    </source>
</reference>
<dbReference type="SUPFAM" id="SSF53335">
    <property type="entry name" value="S-adenosyl-L-methionine-dependent methyltransferases"/>
    <property type="match status" value="1"/>
</dbReference>
<evidence type="ECO:0000313" key="3">
    <source>
        <dbReference type="EMBL" id="MBE1586528.1"/>
    </source>
</evidence>
<dbReference type="Proteomes" id="UP000633509">
    <property type="component" value="Unassembled WGS sequence"/>
</dbReference>
<dbReference type="Pfam" id="PF13649">
    <property type="entry name" value="Methyltransf_25"/>
    <property type="match status" value="1"/>
</dbReference>
<dbReference type="GO" id="GO:0008168">
    <property type="term" value="F:methyltransferase activity"/>
    <property type="evidence" value="ECO:0007669"/>
    <property type="project" value="UniProtKB-KW"/>
</dbReference>
<evidence type="ECO:0000256" key="1">
    <source>
        <dbReference type="SAM" id="MobiDB-lite"/>
    </source>
</evidence>
<keyword evidence="3" id="KW-0808">Transferase</keyword>
<dbReference type="CDD" id="cd02440">
    <property type="entry name" value="AdoMet_MTases"/>
    <property type="match status" value="1"/>
</dbReference>
<sequence length="245" mass="26538">MDSRPPTADAAGDQAATHEDAADDQGTAYEDIASDRGPTHEDAALFWERHYRARRTWDARVNPLLAETAAPLPPGAALDLGCGAGGDTIWLARRSWHVTAVDISVTAVERVRERAHELGLTDRVTTEQHDLARSFPAGRFDLVSAQYFHTPFPLLRGQVLRTAARALRPGGLLLIVDHGSTAPWSWNQDPGLHYPTPAEVAAELALDPAHWTVLRTGMPHRPATGPAGQTATVIDHVLLIQRTAG</sequence>
<proteinExistence type="predicted"/>
<gene>
    <name evidence="3" type="ORF">H4W80_004786</name>
</gene>
<feature type="region of interest" description="Disordered" evidence="1">
    <location>
        <begin position="1"/>
        <end position="35"/>
    </location>
</feature>
<feature type="domain" description="Methyltransferase" evidence="2">
    <location>
        <begin position="78"/>
        <end position="171"/>
    </location>
</feature>
<dbReference type="Gene3D" id="3.40.50.150">
    <property type="entry name" value="Vaccinia Virus protein VP39"/>
    <property type="match status" value="1"/>
</dbReference>
<dbReference type="InterPro" id="IPR050508">
    <property type="entry name" value="Methyltransf_Superfamily"/>
</dbReference>
<dbReference type="EMBL" id="JADBEK010000001">
    <property type="protein sequence ID" value="MBE1586528.1"/>
    <property type="molecule type" value="Genomic_DNA"/>
</dbReference>